<dbReference type="PANTHER" id="PTHR13610">
    <property type="entry name" value="METHYLTRANSFERASE DOMAIN-CONTAINING PROTEIN"/>
    <property type="match status" value="1"/>
</dbReference>
<dbReference type="GO" id="GO:0032259">
    <property type="term" value="P:methylation"/>
    <property type="evidence" value="ECO:0007669"/>
    <property type="project" value="UniProtKB-KW"/>
</dbReference>
<dbReference type="SUPFAM" id="SSF53335">
    <property type="entry name" value="S-adenosyl-L-methionine-dependent methyltransferases"/>
    <property type="match status" value="1"/>
</dbReference>
<dbReference type="CDD" id="cd02440">
    <property type="entry name" value="AdoMet_MTases"/>
    <property type="match status" value="1"/>
</dbReference>
<protein>
    <submittedName>
        <fullName evidence="7">SAM-dependent methyltransferase</fullName>
    </submittedName>
</protein>
<dbReference type="EMBL" id="JABBYL010000016">
    <property type="protein sequence ID" value="NMO09137.1"/>
    <property type="molecule type" value="Genomic_DNA"/>
</dbReference>
<dbReference type="KEGG" id="msub:BK009_06490"/>
<dbReference type="PANTHER" id="PTHR13610:SF11">
    <property type="entry name" value="METHYLTRANSFERASE DOMAIN-CONTAINING PROTEIN"/>
    <property type="match status" value="1"/>
</dbReference>
<evidence type="ECO:0000256" key="3">
    <source>
        <dbReference type="ARBA" id="ARBA00022691"/>
    </source>
</evidence>
<keyword evidence="8" id="KW-1185">Reference proteome</keyword>
<evidence type="ECO:0000313" key="7">
    <source>
        <dbReference type="EMBL" id="NMO09137.1"/>
    </source>
</evidence>
<dbReference type="EMBL" id="CP017766">
    <property type="protein sequence ID" value="AUB56777.1"/>
    <property type="molecule type" value="Genomic_DNA"/>
</dbReference>
<evidence type="ECO:0000256" key="2">
    <source>
        <dbReference type="ARBA" id="ARBA00022679"/>
    </source>
</evidence>
<dbReference type="Proteomes" id="UP000232806">
    <property type="component" value="Chromosome"/>
</dbReference>
<dbReference type="InterPro" id="IPR025789">
    <property type="entry name" value="DOT1_dom"/>
</dbReference>
<accession>A0A2H4VTQ4</accession>
<dbReference type="InterPro" id="IPR026170">
    <property type="entry name" value="FAM173A/B"/>
</dbReference>
<evidence type="ECO:0000256" key="1">
    <source>
        <dbReference type="ARBA" id="ARBA00022603"/>
    </source>
</evidence>
<evidence type="ECO:0000313" key="5">
    <source>
        <dbReference type="EMBL" id="AUB56777.1"/>
    </source>
</evidence>
<dbReference type="GO" id="GO:0031151">
    <property type="term" value="F:histone H3K79 methyltransferase activity"/>
    <property type="evidence" value="ECO:0007669"/>
    <property type="project" value="InterPro"/>
</dbReference>
<dbReference type="Gene3D" id="3.40.50.150">
    <property type="entry name" value="Vaccinia Virus protein VP39"/>
    <property type="match status" value="1"/>
</dbReference>
<dbReference type="Proteomes" id="UP000591058">
    <property type="component" value="Unassembled WGS sequence"/>
</dbReference>
<dbReference type="OrthoDB" id="6027at2157"/>
<gene>
    <name evidence="5" type="ORF">BK007_07005</name>
    <name evidence="6" type="ORF">BK009_06490</name>
    <name evidence="7" type="ORF">HG719_04705</name>
</gene>
<evidence type="ECO:0000259" key="4">
    <source>
        <dbReference type="Pfam" id="PF08123"/>
    </source>
</evidence>
<keyword evidence="1 7" id="KW-0489">Methyltransferase</keyword>
<organism evidence="5 9">
    <name type="scientific">Methanobacterium subterraneum</name>
    <dbReference type="NCBI Taxonomy" id="59277"/>
    <lineage>
        <taxon>Archaea</taxon>
        <taxon>Methanobacteriati</taxon>
        <taxon>Methanobacteriota</taxon>
        <taxon>Methanomada group</taxon>
        <taxon>Methanobacteria</taxon>
        <taxon>Methanobacteriales</taxon>
        <taxon>Methanobacteriaceae</taxon>
        <taxon>Methanobacterium</taxon>
    </lineage>
</organism>
<dbReference type="InterPro" id="IPR029063">
    <property type="entry name" value="SAM-dependent_MTases_sf"/>
</dbReference>
<keyword evidence="3" id="KW-0949">S-adenosyl-L-methionine</keyword>
<proteinExistence type="predicted"/>
<dbReference type="Proteomes" id="UP000232631">
    <property type="component" value="Chromosome"/>
</dbReference>
<keyword evidence="2 7" id="KW-0808">Transferase</keyword>
<reference evidence="7 10" key="2">
    <citation type="submission" date="2020-04" db="EMBL/GenBank/DDBJ databases">
        <title>Draft genome of Methanobacterium subterraneum isolated from animal feces.</title>
        <authorList>
            <person name="Ouboter H.T."/>
            <person name="Berger S."/>
            <person name="Gungor E."/>
            <person name="Jetten M.S.M."/>
            <person name="Welte C.U."/>
        </authorList>
    </citation>
    <scope>NUCLEOTIDE SEQUENCE [LARGE SCALE GENOMIC DNA]</scope>
    <source>
        <strain evidence="7">HO_2020</strain>
    </source>
</reference>
<evidence type="ECO:0000313" key="10">
    <source>
        <dbReference type="Proteomes" id="UP000591058"/>
    </source>
</evidence>
<accession>A0A2H4VFC2</accession>
<sequence length="162" mass="18705">MLWPLAIGAAYSPSSKRVVRKMLEMAEVHPEDRVYDLGSGDGRIVIEAARKYQAQGVGVEADPLRVAWSRLKMMRMGLRSQVKIIWGNLFHQNLNHATVVTLFLWGRTNENLKEKLQEELKPGTRVVSYVWKFKGWEPVKIDKKEQIFLYIIGESDCYPIPF</sequence>
<dbReference type="Pfam" id="PF08123">
    <property type="entry name" value="DOT1"/>
    <property type="match status" value="1"/>
</dbReference>
<name>A0A2H4VFC2_9EURY</name>
<evidence type="ECO:0000313" key="6">
    <source>
        <dbReference type="EMBL" id="AUB61468.1"/>
    </source>
</evidence>
<evidence type="ECO:0000313" key="9">
    <source>
        <dbReference type="Proteomes" id="UP000232806"/>
    </source>
</evidence>
<dbReference type="AlphaFoldDB" id="A0A2H4VFC2"/>
<feature type="domain" description="DOT1" evidence="4">
    <location>
        <begin position="15"/>
        <end position="62"/>
    </location>
</feature>
<reference evidence="8 9" key="1">
    <citation type="submission" date="2016-10" db="EMBL/GenBank/DDBJ databases">
        <title>Comparative genomics between deep and shallow subseafloor isolates.</title>
        <authorList>
            <person name="Ishii S."/>
            <person name="Miller J.R."/>
            <person name="Sutton G."/>
            <person name="Suzuki S."/>
            <person name="Methe B."/>
            <person name="Inagaki F."/>
            <person name="Imachi H."/>
        </authorList>
    </citation>
    <scope>NUCLEOTIDE SEQUENCE [LARGE SCALE GENOMIC DNA]</scope>
    <source>
        <strain evidence="6 8">A8p</strain>
        <strain evidence="5 9">MO-MB1</strain>
    </source>
</reference>
<evidence type="ECO:0000313" key="8">
    <source>
        <dbReference type="Proteomes" id="UP000232631"/>
    </source>
</evidence>
<dbReference type="EMBL" id="CP017768">
    <property type="protein sequence ID" value="AUB61468.1"/>
    <property type="molecule type" value="Genomic_DNA"/>
</dbReference>